<dbReference type="HOGENOM" id="CLU_052508_2_0_0"/>
<sequence>MHIPENYLSPSTCAVFGVAMIPLWTRSLAKVREELSPERLPLLGIGAAFSFLVMMLNLPLPGGTTGHAVGAALLAILLGPWSASLAVSMALLVQALFFGDGGILPFAANCFNMAVLMPFAASFLYRTLSGGAAPGSTRERGAAFVAAWTSLNLAAFSTAVMFGIQPLLFTDPAGQPLYAPYPLSVAIPAMMVPHLLVAGVAEGIATVLVLEFLRRTAPSLVARRSEGPSFRPAYLLLALLVAASPLGLLAAGTAWGEWGAEEIQALVGFIPRAFETGLQFEAPAPDYAFPGLSEVLGYVLSAAAGTSLLLGLFALARRLWNRTAPSR</sequence>
<dbReference type="GO" id="GO:0000041">
    <property type="term" value="P:transition metal ion transport"/>
    <property type="evidence" value="ECO:0007669"/>
    <property type="project" value="InterPro"/>
</dbReference>
<keyword evidence="2" id="KW-0813">Transport</keyword>
<comment type="subcellular location">
    <subcellularLocation>
        <location evidence="1">Cell membrane</location>
        <topology evidence="1">Multi-pass membrane protein</topology>
    </subcellularLocation>
</comment>
<feature type="transmembrane region" description="Helical" evidence="7">
    <location>
        <begin position="234"/>
        <end position="255"/>
    </location>
</feature>
<feature type="transmembrane region" description="Helical" evidence="7">
    <location>
        <begin position="295"/>
        <end position="316"/>
    </location>
</feature>
<name>E3CY22_9BACT</name>
<dbReference type="Pfam" id="PF13190">
    <property type="entry name" value="PDGLE"/>
    <property type="match status" value="1"/>
</dbReference>
<dbReference type="InterPro" id="IPR025937">
    <property type="entry name" value="PDGLE_dom"/>
</dbReference>
<feature type="domain" description="PDGLE" evidence="8">
    <location>
        <begin position="235"/>
        <end position="320"/>
    </location>
</feature>
<gene>
    <name evidence="9" type="ORF">Apau_2098</name>
</gene>
<dbReference type="RefSeq" id="WP_006301750.1">
    <property type="nucleotide sequence ID" value="NZ_CM001022.1"/>
</dbReference>
<dbReference type="eggNOG" id="COG0310">
    <property type="taxonomic scope" value="Bacteria"/>
</dbReference>
<dbReference type="Pfam" id="PF01891">
    <property type="entry name" value="CbiM"/>
    <property type="match status" value="1"/>
</dbReference>
<dbReference type="STRING" id="584708.Apau_2098"/>
<dbReference type="InterPro" id="IPR002751">
    <property type="entry name" value="CbiM/NikMN"/>
</dbReference>
<keyword evidence="10" id="KW-1185">Reference proteome</keyword>
<accession>E3CY22</accession>
<feature type="transmembrane region" description="Helical" evidence="7">
    <location>
        <begin position="185"/>
        <end position="213"/>
    </location>
</feature>
<dbReference type="OrthoDB" id="5395048at2"/>
<organism evidence="9 10">
    <name type="scientific">Aminomonas paucivorans DSM 12260</name>
    <dbReference type="NCBI Taxonomy" id="584708"/>
    <lineage>
        <taxon>Bacteria</taxon>
        <taxon>Thermotogati</taxon>
        <taxon>Synergistota</taxon>
        <taxon>Synergistia</taxon>
        <taxon>Synergistales</taxon>
        <taxon>Synergistaceae</taxon>
        <taxon>Aminomonas</taxon>
    </lineage>
</organism>
<evidence type="ECO:0000313" key="9">
    <source>
        <dbReference type="EMBL" id="EFQ24509.1"/>
    </source>
</evidence>
<dbReference type="NCBIfam" id="NF008873">
    <property type="entry name" value="PRK11909.1"/>
    <property type="match status" value="1"/>
</dbReference>
<dbReference type="GO" id="GO:0005886">
    <property type="term" value="C:plasma membrane"/>
    <property type="evidence" value="ECO:0007669"/>
    <property type="project" value="UniProtKB-SubCell"/>
</dbReference>
<dbReference type="PANTHER" id="PTHR34229">
    <property type="entry name" value="METAL TRANSPORT PROTEIN HI_1621-RELATED"/>
    <property type="match status" value="1"/>
</dbReference>
<feature type="transmembrane region" description="Helical" evidence="7">
    <location>
        <begin position="145"/>
        <end position="165"/>
    </location>
</feature>
<dbReference type="EMBL" id="CM001022">
    <property type="protein sequence ID" value="EFQ24509.1"/>
    <property type="molecule type" value="Genomic_DNA"/>
</dbReference>
<keyword evidence="4 7" id="KW-0812">Transmembrane</keyword>
<dbReference type="Proteomes" id="UP000005096">
    <property type="component" value="Chromosome"/>
</dbReference>
<keyword evidence="6 7" id="KW-0472">Membrane</keyword>
<evidence type="ECO:0000256" key="2">
    <source>
        <dbReference type="ARBA" id="ARBA00022448"/>
    </source>
</evidence>
<evidence type="ECO:0000256" key="7">
    <source>
        <dbReference type="SAM" id="Phobius"/>
    </source>
</evidence>
<feature type="transmembrane region" description="Helical" evidence="7">
    <location>
        <begin position="40"/>
        <end position="60"/>
    </location>
</feature>
<keyword evidence="5 7" id="KW-1133">Transmembrane helix</keyword>
<evidence type="ECO:0000256" key="5">
    <source>
        <dbReference type="ARBA" id="ARBA00022989"/>
    </source>
</evidence>
<keyword evidence="3" id="KW-1003">Cell membrane</keyword>
<evidence type="ECO:0000259" key="8">
    <source>
        <dbReference type="Pfam" id="PF13190"/>
    </source>
</evidence>
<dbReference type="PANTHER" id="PTHR34229:SF1">
    <property type="entry name" value="METAL TRANSPORT PROTEIN HI_1621-RELATED"/>
    <property type="match status" value="1"/>
</dbReference>
<feature type="transmembrane region" description="Helical" evidence="7">
    <location>
        <begin position="72"/>
        <end position="97"/>
    </location>
</feature>
<dbReference type="NCBIfam" id="NF005598">
    <property type="entry name" value="PRK07331.1"/>
    <property type="match status" value="1"/>
</dbReference>
<evidence type="ECO:0000256" key="6">
    <source>
        <dbReference type="ARBA" id="ARBA00023136"/>
    </source>
</evidence>
<dbReference type="AlphaFoldDB" id="E3CY22"/>
<protein>
    <submittedName>
        <fullName evidence="9">Cobalamin (Vitamin B12) biosynthesis CbiM protein</fullName>
    </submittedName>
</protein>
<evidence type="ECO:0000256" key="4">
    <source>
        <dbReference type="ARBA" id="ARBA00022692"/>
    </source>
</evidence>
<evidence type="ECO:0000313" key="10">
    <source>
        <dbReference type="Proteomes" id="UP000005096"/>
    </source>
</evidence>
<dbReference type="PaxDb" id="584708-Apau_2098"/>
<evidence type="ECO:0000256" key="1">
    <source>
        <dbReference type="ARBA" id="ARBA00004651"/>
    </source>
</evidence>
<feature type="transmembrane region" description="Helical" evidence="7">
    <location>
        <begin position="7"/>
        <end position="25"/>
    </location>
</feature>
<evidence type="ECO:0000256" key="3">
    <source>
        <dbReference type="ARBA" id="ARBA00022475"/>
    </source>
</evidence>
<proteinExistence type="predicted"/>
<feature type="transmembrane region" description="Helical" evidence="7">
    <location>
        <begin position="103"/>
        <end position="125"/>
    </location>
</feature>
<reference evidence="9 10" key="1">
    <citation type="journal article" date="2010" name="Stand. Genomic Sci.">
        <title>Non-contiguous finished genome sequence of Aminomonas paucivorans type strain (GLU-3).</title>
        <authorList>
            <person name="Pitluck S."/>
            <person name="Yasawong M."/>
            <person name="Held B."/>
            <person name="Lapidus A."/>
            <person name="Nolan M."/>
            <person name="Copeland A."/>
            <person name="Lucas S."/>
            <person name="Del Rio T.G."/>
            <person name="Tice H."/>
            <person name="Cheng J.F."/>
            <person name="Chertkov O."/>
            <person name="Goodwin L."/>
            <person name="Tapia R."/>
            <person name="Han C."/>
            <person name="Liolios K."/>
            <person name="Ivanova N."/>
            <person name="Mavromatis K."/>
            <person name="Ovchinnikova G."/>
            <person name="Pati A."/>
            <person name="Chen A."/>
            <person name="Palaniappan K."/>
            <person name="Land M."/>
            <person name="Hauser L."/>
            <person name="Chang Y.J."/>
            <person name="Jeffries C.D."/>
            <person name="Pukall R."/>
            <person name="Spring S."/>
            <person name="Rohde M."/>
            <person name="Sikorski J."/>
            <person name="Goker M."/>
            <person name="Woyke T."/>
            <person name="Bristow J."/>
            <person name="Eisen J.A."/>
            <person name="Markowitz V."/>
            <person name="Hugenholtz P."/>
            <person name="Kyrpides N.C."/>
            <person name="Klenk H.P."/>
        </authorList>
    </citation>
    <scope>NUCLEOTIDE SEQUENCE [LARGE SCALE GENOMIC DNA]</scope>
    <source>
        <strain evidence="9 10">DSM 12260</strain>
    </source>
</reference>
<dbReference type="Gene3D" id="1.10.1760.20">
    <property type="match status" value="1"/>
</dbReference>